<dbReference type="Proteomes" id="UP000051442">
    <property type="component" value="Unassembled WGS sequence"/>
</dbReference>
<dbReference type="HAMAP" id="MF_01024">
    <property type="entry name" value="HisD"/>
    <property type="match status" value="1"/>
</dbReference>
<reference evidence="15 16" key="1">
    <citation type="journal article" date="2015" name="Genome Announc.">
        <title>Expanding the biotechnology potential of lactobacilli through comparative genomics of 213 strains and associated genera.</title>
        <authorList>
            <person name="Sun Z."/>
            <person name="Harris H.M."/>
            <person name="McCann A."/>
            <person name="Guo C."/>
            <person name="Argimon S."/>
            <person name="Zhang W."/>
            <person name="Yang X."/>
            <person name="Jeffery I.B."/>
            <person name="Cooney J.C."/>
            <person name="Kagawa T.F."/>
            <person name="Liu W."/>
            <person name="Song Y."/>
            <person name="Salvetti E."/>
            <person name="Wrobel A."/>
            <person name="Rasinkangas P."/>
            <person name="Parkhill J."/>
            <person name="Rea M.C."/>
            <person name="O'Sullivan O."/>
            <person name="Ritari J."/>
            <person name="Douillard F.P."/>
            <person name="Paul Ross R."/>
            <person name="Yang R."/>
            <person name="Briner A.E."/>
            <person name="Felis G.E."/>
            <person name="de Vos W.M."/>
            <person name="Barrangou R."/>
            <person name="Klaenhammer T.R."/>
            <person name="Caufield P.W."/>
            <person name="Cui Y."/>
            <person name="Zhang H."/>
            <person name="O'Toole P.W."/>
        </authorList>
    </citation>
    <scope>NUCLEOTIDE SEQUENCE [LARGE SCALE GENOMIC DNA]</scope>
    <source>
        <strain evidence="15 16">DSM 23365</strain>
    </source>
</reference>
<feature type="binding site" evidence="8 12">
    <location>
        <position position="256"/>
    </location>
    <ligand>
        <name>substrate</name>
    </ligand>
</feature>
<feature type="binding site" evidence="8 11">
    <location>
        <position position="127"/>
    </location>
    <ligand>
        <name>NAD(+)</name>
        <dbReference type="ChEBI" id="CHEBI:57540"/>
    </ligand>
</feature>
<dbReference type="PIRSF" id="PIRSF000099">
    <property type="entry name" value="Histidinol_dh"/>
    <property type="match status" value="1"/>
</dbReference>
<dbReference type="NCBIfam" id="TIGR00069">
    <property type="entry name" value="hisD"/>
    <property type="match status" value="1"/>
</dbReference>
<evidence type="ECO:0000313" key="16">
    <source>
        <dbReference type="Proteomes" id="UP000051442"/>
    </source>
</evidence>
<feature type="binding site" evidence="8 12">
    <location>
        <position position="234"/>
    </location>
    <ligand>
        <name>substrate</name>
    </ligand>
</feature>
<dbReference type="GO" id="GO:0000105">
    <property type="term" value="P:L-histidine biosynthetic process"/>
    <property type="evidence" value="ECO:0007669"/>
    <property type="project" value="UniProtKB-UniRule"/>
</dbReference>
<dbReference type="PANTHER" id="PTHR21256">
    <property type="entry name" value="HISTIDINOL DEHYDROGENASE HDH"/>
    <property type="match status" value="1"/>
</dbReference>
<evidence type="ECO:0000256" key="6">
    <source>
        <dbReference type="ARBA" id="ARBA00023002"/>
    </source>
</evidence>
<evidence type="ECO:0000256" key="4">
    <source>
        <dbReference type="ARBA" id="ARBA00022723"/>
    </source>
</evidence>
<dbReference type="EMBL" id="AYZM01000061">
    <property type="protein sequence ID" value="KRN25759.1"/>
    <property type="molecule type" value="Genomic_DNA"/>
</dbReference>
<keyword evidence="16" id="KW-1185">Reference proteome</keyword>
<dbReference type="PROSITE" id="PS00611">
    <property type="entry name" value="HISOL_DEHYDROGENASE"/>
    <property type="match status" value="1"/>
</dbReference>
<accession>A0A0R2FBE0</accession>
<evidence type="ECO:0000256" key="1">
    <source>
        <dbReference type="ARBA" id="ARBA00003850"/>
    </source>
</evidence>
<dbReference type="GO" id="GO:0005829">
    <property type="term" value="C:cytosol"/>
    <property type="evidence" value="ECO:0007669"/>
    <property type="project" value="TreeGrafter"/>
</dbReference>
<dbReference type="FunFam" id="3.40.50.1980:FF:000001">
    <property type="entry name" value="Histidinol dehydrogenase"/>
    <property type="match status" value="1"/>
</dbReference>
<dbReference type="EC" id="1.1.1.23" evidence="3 8"/>
<dbReference type="RefSeq" id="WP_057151772.1">
    <property type="nucleotide sequence ID" value="NZ_AYZM01000061.1"/>
</dbReference>
<evidence type="ECO:0000256" key="3">
    <source>
        <dbReference type="ARBA" id="ARBA00012965"/>
    </source>
</evidence>
<comment type="catalytic activity">
    <reaction evidence="7 8">
        <text>L-histidinol + 2 NAD(+) + H2O = L-histidine + 2 NADH + 3 H(+)</text>
        <dbReference type="Rhea" id="RHEA:20641"/>
        <dbReference type="ChEBI" id="CHEBI:15377"/>
        <dbReference type="ChEBI" id="CHEBI:15378"/>
        <dbReference type="ChEBI" id="CHEBI:57540"/>
        <dbReference type="ChEBI" id="CHEBI:57595"/>
        <dbReference type="ChEBI" id="CHEBI:57699"/>
        <dbReference type="ChEBI" id="CHEBI:57945"/>
        <dbReference type="EC" id="1.1.1.23"/>
    </reaction>
</comment>
<dbReference type="CDD" id="cd06572">
    <property type="entry name" value="Histidinol_dh"/>
    <property type="match status" value="1"/>
</dbReference>
<dbReference type="GO" id="GO:0008270">
    <property type="term" value="F:zinc ion binding"/>
    <property type="evidence" value="ECO:0007669"/>
    <property type="project" value="UniProtKB-UniRule"/>
</dbReference>
<dbReference type="AlphaFoldDB" id="A0A0R2FBE0"/>
<dbReference type="InterPro" id="IPR012131">
    <property type="entry name" value="Hstdl_DH"/>
</dbReference>
<feature type="binding site" evidence="8 12">
    <location>
        <position position="358"/>
    </location>
    <ligand>
        <name>substrate</name>
    </ligand>
</feature>
<gene>
    <name evidence="8" type="primary">hisD</name>
    <name evidence="15" type="ORF">FD14_GL000166</name>
</gene>
<feature type="binding site" evidence="8 13">
    <location>
        <position position="417"/>
    </location>
    <ligand>
        <name>Zn(2+)</name>
        <dbReference type="ChEBI" id="CHEBI:29105"/>
    </ligand>
</feature>
<evidence type="ECO:0000256" key="9">
    <source>
        <dbReference type="PIRNR" id="PIRNR000099"/>
    </source>
</evidence>
<comment type="caution">
    <text evidence="15">The sequence shown here is derived from an EMBL/GenBank/DDBJ whole genome shotgun (WGS) entry which is preliminary data.</text>
</comment>
<feature type="binding site" evidence="8 11">
    <location>
        <position position="211"/>
    </location>
    <ligand>
        <name>NAD(+)</name>
        <dbReference type="ChEBI" id="CHEBI:57540"/>
    </ligand>
</feature>
<dbReference type="SUPFAM" id="SSF53720">
    <property type="entry name" value="ALDH-like"/>
    <property type="match status" value="1"/>
</dbReference>
<feature type="binding site" evidence="8 13">
    <location>
        <position position="358"/>
    </location>
    <ligand>
        <name>Zn(2+)</name>
        <dbReference type="ChEBI" id="CHEBI:29105"/>
    </ligand>
</feature>
<dbReference type="Gene3D" id="1.20.5.1300">
    <property type="match status" value="1"/>
</dbReference>
<keyword evidence="4 8" id="KW-0479">Metal-binding</keyword>
<proteinExistence type="inferred from homology"/>
<comment type="cofactor">
    <cofactor evidence="8 13">
        <name>Zn(2+)</name>
        <dbReference type="ChEBI" id="CHEBI:29105"/>
    </cofactor>
    <text evidence="8 13">Binds 1 zinc ion per subunit.</text>
</comment>
<name>A0A0R2FBE0_9LACO</name>
<evidence type="ECO:0000256" key="12">
    <source>
        <dbReference type="PIRSR" id="PIRSR000099-3"/>
    </source>
</evidence>
<dbReference type="PRINTS" id="PR00083">
    <property type="entry name" value="HOLDHDRGNASE"/>
</dbReference>
<feature type="active site" description="Proton acceptor" evidence="8 10">
    <location>
        <position position="325"/>
    </location>
</feature>
<keyword evidence="8" id="KW-0368">Histidine biosynthesis</keyword>
<evidence type="ECO:0000256" key="5">
    <source>
        <dbReference type="ARBA" id="ARBA00022833"/>
    </source>
</evidence>
<feature type="binding site" evidence="8 11">
    <location>
        <position position="188"/>
    </location>
    <ligand>
        <name>NAD(+)</name>
        <dbReference type="ChEBI" id="CHEBI:57540"/>
    </ligand>
</feature>
<feature type="binding site" evidence="8 12">
    <location>
        <position position="325"/>
    </location>
    <ligand>
        <name>substrate</name>
    </ligand>
</feature>
<keyword evidence="8 11" id="KW-0520">NAD</keyword>
<keyword evidence="5 8" id="KW-0862">Zinc</keyword>
<feature type="binding site" evidence="8 13">
    <location>
        <position position="259"/>
    </location>
    <ligand>
        <name>Zn(2+)</name>
        <dbReference type="ChEBI" id="CHEBI:29105"/>
    </ligand>
</feature>
<evidence type="ECO:0000256" key="13">
    <source>
        <dbReference type="PIRSR" id="PIRSR000099-4"/>
    </source>
</evidence>
<keyword evidence="6 8" id="KW-0560">Oxidoreductase</keyword>
<evidence type="ECO:0000256" key="10">
    <source>
        <dbReference type="PIRSR" id="PIRSR000099-1"/>
    </source>
</evidence>
<evidence type="ECO:0000256" key="11">
    <source>
        <dbReference type="PIRSR" id="PIRSR000099-2"/>
    </source>
</evidence>
<protein>
    <recommendedName>
        <fullName evidence="3 8">Histidinol dehydrogenase</fullName>
        <shortName evidence="8">HDH</shortName>
        <ecNumber evidence="3 8">1.1.1.23</ecNumber>
    </recommendedName>
</protein>
<dbReference type="FunFam" id="3.40.50.1980:FF:000026">
    <property type="entry name" value="Histidinol dehydrogenase"/>
    <property type="match status" value="1"/>
</dbReference>
<dbReference type="STRING" id="1423804.FD14_GL000166"/>
<dbReference type="InterPro" id="IPR001692">
    <property type="entry name" value="Histidinol_DH_CS"/>
</dbReference>
<evidence type="ECO:0000256" key="8">
    <source>
        <dbReference type="HAMAP-Rule" id="MF_01024"/>
    </source>
</evidence>
<evidence type="ECO:0000313" key="15">
    <source>
        <dbReference type="EMBL" id="KRN25759.1"/>
    </source>
</evidence>
<organism evidence="15 16">
    <name type="scientific">Secundilactobacillus similis DSM 23365 = JCM 2765</name>
    <dbReference type="NCBI Taxonomy" id="1423804"/>
    <lineage>
        <taxon>Bacteria</taxon>
        <taxon>Bacillati</taxon>
        <taxon>Bacillota</taxon>
        <taxon>Bacilli</taxon>
        <taxon>Lactobacillales</taxon>
        <taxon>Lactobacillaceae</taxon>
        <taxon>Secundilactobacillus</taxon>
    </lineage>
</organism>
<sequence length="427" mass="45644">MKILKDQTLDQLLEQVDRQTDQQANQPEVEATVAGIIANVIKNGDAALKEYSQKFDKVELDSLRVPQADIDAAYENADQELIDALNLAKRNVVSYHEKEIQNGFVDAEQPGVVRGEKITPLAAVGLYVPGGTAAYPSSILMNVIPAKLAGVEKIVMVTPPQKDGIGQAVLAAAKVAGIDEVYQVGGAQAIAALAYGTESIPRVDKITGPGNIFVAVAKKQVFGQVDIDMIAGPSEIGVIADDSADASNVAADLLSQAEHDKLARPMLVTPSLKFAEAVSAEIDEQLKTLPRQEIASASVANKGFIAVVKDLDEAFTVMNAISPEHLEIELEDAMQYLNQIKNAGSVFLGFNASEPVGDYVAGPNHILPTGGTARFFSPLGVSDFVKRIQFVTYSKAALKREEKAITKLARVEGLEGHARAVEARFKD</sequence>
<dbReference type="InterPro" id="IPR016161">
    <property type="entry name" value="Ald_DH/histidinol_DH"/>
</dbReference>
<feature type="binding site" evidence="8 12">
    <location>
        <position position="417"/>
    </location>
    <ligand>
        <name>substrate</name>
    </ligand>
</feature>
<dbReference type="InterPro" id="IPR022695">
    <property type="entry name" value="Histidinol_DH_monofunct"/>
</dbReference>
<evidence type="ECO:0000256" key="7">
    <source>
        <dbReference type="ARBA" id="ARBA00049489"/>
    </source>
</evidence>
<dbReference type="UniPathway" id="UPA00031">
    <property type="reaction ID" value="UER00014"/>
</dbReference>
<dbReference type="Pfam" id="PF00815">
    <property type="entry name" value="Histidinol_dh"/>
    <property type="match status" value="1"/>
</dbReference>
<dbReference type="Gene3D" id="3.40.50.1980">
    <property type="entry name" value="Nitrogenase molybdenum iron protein domain"/>
    <property type="match status" value="2"/>
</dbReference>
<comment type="similarity">
    <text evidence="2 8 9 14">Belongs to the histidinol dehydrogenase family.</text>
</comment>
<dbReference type="OrthoDB" id="9805269at2"/>
<dbReference type="GO" id="GO:0004399">
    <property type="term" value="F:histidinol dehydrogenase activity"/>
    <property type="evidence" value="ECO:0007669"/>
    <property type="project" value="UniProtKB-UniRule"/>
</dbReference>
<evidence type="ECO:0000256" key="2">
    <source>
        <dbReference type="ARBA" id="ARBA00010178"/>
    </source>
</evidence>
<feature type="active site" description="Proton acceptor" evidence="8 10">
    <location>
        <position position="324"/>
    </location>
</feature>
<comment type="pathway">
    <text evidence="8">Amino-acid biosynthesis; L-histidine biosynthesis; L-histidine from 5-phospho-alpha-D-ribose 1-diphosphate: step 9/9.</text>
</comment>
<dbReference type="PANTHER" id="PTHR21256:SF2">
    <property type="entry name" value="HISTIDINE BIOSYNTHESIS TRIFUNCTIONAL PROTEIN"/>
    <property type="match status" value="1"/>
</dbReference>
<evidence type="ECO:0000256" key="14">
    <source>
        <dbReference type="RuleBase" id="RU004175"/>
    </source>
</evidence>
<keyword evidence="8" id="KW-0028">Amino-acid biosynthesis</keyword>
<dbReference type="PATRIC" id="fig|1423804.4.peg.181"/>
<feature type="binding site" evidence="8 12">
    <location>
        <position position="259"/>
    </location>
    <ligand>
        <name>substrate</name>
    </ligand>
</feature>
<feature type="binding site" evidence="8 12">
    <location>
        <position position="412"/>
    </location>
    <ligand>
        <name>substrate</name>
    </ligand>
</feature>
<feature type="binding site" evidence="8 13">
    <location>
        <position position="256"/>
    </location>
    <ligand>
        <name>Zn(2+)</name>
        <dbReference type="ChEBI" id="CHEBI:29105"/>
    </ligand>
</feature>
<dbReference type="GO" id="GO:0051287">
    <property type="term" value="F:NAD binding"/>
    <property type="evidence" value="ECO:0007669"/>
    <property type="project" value="InterPro"/>
</dbReference>
<comment type="function">
    <text evidence="1 8">Catalyzes the sequential NAD-dependent oxidations of L-histidinol to L-histidinaldehyde and then to L-histidine.</text>
</comment>